<evidence type="ECO:0000256" key="2">
    <source>
        <dbReference type="ARBA" id="ARBA00022801"/>
    </source>
</evidence>
<evidence type="ECO:0000256" key="1">
    <source>
        <dbReference type="ARBA" id="ARBA00022722"/>
    </source>
</evidence>
<reference evidence="6 7" key="1">
    <citation type="submission" date="2020-08" db="EMBL/GenBank/DDBJ databases">
        <title>Genomic Encyclopedia of Type Strains, Phase IV (KMG-IV): sequencing the most valuable type-strain genomes for metagenomic binning, comparative biology and taxonomic classification.</title>
        <authorList>
            <person name="Goeker M."/>
        </authorList>
    </citation>
    <scope>NUCLEOTIDE SEQUENCE [LARGE SCALE GENOMIC DNA]</scope>
    <source>
        <strain evidence="6 7">DSM 23211</strain>
    </source>
</reference>
<proteinExistence type="predicted"/>
<dbReference type="GO" id="GO:0017108">
    <property type="term" value="F:5'-flap endonuclease activity"/>
    <property type="evidence" value="ECO:0007669"/>
    <property type="project" value="InterPro"/>
</dbReference>
<dbReference type="GO" id="GO:0003677">
    <property type="term" value="F:DNA binding"/>
    <property type="evidence" value="ECO:0007669"/>
    <property type="project" value="InterPro"/>
</dbReference>
<dbReference type="PANTHER" id="PTHR42646">
    <property type="entry name" value="FLAP ENDONUCLEASE XNI"/>
    <property type="match status" value="1"/>
</dbReference>
<dbReference type="GO" id="GO:0033567">
    <property type="term" value="P:DNA replication, Okazaki fragment processing"/>
    <property type="evidence" value="ECO:0007669"/>
    <property type="project" value="InterPro"/>
</dbReference>
<keyword evidence="7" id="KW-1185">Reference proteome</keyword>
<accession>A0A7W9YQJ3</accession>
<protein>
    <recommendedName>
        <fullName evidence="4">5'-3' exonuclease</fullName>
    </recommendedName>
</protein>
<evidence type="ECO:0000259" key="5">
    <source>
        <dbReference type="SMART" id="SM00475"/>
    </source>
</evidence>
<keyword evidence="6" id="KW-0269">Exonuclease</keyword>
<dbReference type="PANTHER" id="PTHR42646:SF2">
    <property type="entry name" value="5'-3' EXONUCLEASE FAMILY PROTEIN"/>
    <property type="match status" value="1"/>
</dbReference>
<gene>
    <name evidence="6" type="ORF">HNQ82_001327</name>
</gene>
<dbReference type="InterPro" id="IPR002421">
    <property type="entry name" value="5-3_exonuclease"/>
</dbReference>
<evidence type="ECO:0000256" key="4">
    <source>
        <dbReference type="ARBA" id="ARBA00050026"/>
    </source>
</evidence>
<dbReference type="SMART" id="SM00475">
    <property type="entry name" value="53EXOc"/>
    <property type="match status" value="1"/>
</dbReference>
<dbReference type="InterPro" id="IPR029060">
    <property type="entry name" value="PIN-like_dom_sf"/>
</dbReference>
<name>A0A7W9YQJ3_9BACL</name>
<dbReference type="AlphaFoldDB" id="A0A7W9YQJ3"/>
<dbReference type="Gene3D" id="3.40.50.1010">
    <property type="entry name" value="5'-nuclease"/>
    <property type="match status" value="1"/>
</dbReference>
<dbReference type="InterPro" id="IPR038969">
    <property type="entry name" value="FEN"/>
</dbReference>
<evidence type="ECO:0000256" key="3">
    <source>
        <dbReference type="ARBA" id="ARBA00049957"/>
    </source>
</evidence>
<dbReference type="GO" id="GO:0008409">
    <property type="term" value="F:5'-3' exonuclease activity"/>
    <property type="evidence" value="ECO:0007669"/>
    <property type="project" value="InterPro"/>
</dbReference>
<dbReference type="CDD" id="cd09859">
    <property type="entry name" value="PIN_53EXO"/>
    <property type="match status" value="1"/>
</dbReference>
<feature type="domain" description="5'-3' exonuclease" evidence="5">
    <location>
        <begin position="4"/>
        <end position="97"/>
    </location>
</feature>
<dbReference type="Pfam" id="PF02739">
    <property type="entry name" value="5_3_exonuc_N"/>
    <property type="match status" value="1"/>
</dbReference>
<evidence type="ECO:0000313" key="7">
    <source>
        <dbReference type="Proteomes" id="UP000523528"/>
    </source>
</evidence>
<organism evidence="6 7">
    <name type="scientific">Anoxybacillus tengchongensis</name>
    <dbReference type="NCBI Taxonomy" id="576944"/>
    <lineage>
        <taxon>Bacteria</taxon>
        <taxon>Bacillati</taxon>
        <taxon>Bacillota</taxon>
        <taxon>Bacilli</taxon>
        <taxon>Bacillales</taxon>
        <taxon>Anoxybacillaceae</taxon>
        <taxon>Anoxybacillus</taxon>
    </lineage>
</organism>
<sequence length="97" mass="11228">MERKHLLLIDGMALLFRSFYATAPRWMINSRGVPTNAVYGVVKQIEAATNAFQPTHVVCCWDMGSTTFRTEWFPDYKANRGEPPQELIPQFEFRLNC</sequence>
<dbReference type="InterPro" id="IPR020046">
    <property type="entry name" value="5-3_exonucl_a-hlix_arch_N"/>
</dbReference>
<keyword evidence="2" id="KW-0378">Hydrolase</keyword>
<evidence type="ECO:0000313" key="6">
    <source>
        <dbReference type="EMBL" id="MBB6176513.1"/>
    </source>
</evidence>
<dbReference type="Proteomes" id="UP000523528">
    <property type="component" value="Unassembled WGS sequence"/>
</dbReference>
<comment type="function">
    <text evidence="3">5'-3' exonuclease acting preferentially on double-stranded DNA.</text>
</comment>
<dbReference type="SUPFAM" id="SSF88723">
    <property type="entry name" value="PIN domain-like"/>
    <property type="match status" value="1"/>
</dbReference>
<dbReference type="EMBL" id="JACHES010000004">
    <property type="protein sequence ID" value="MBB6176513.1"/>
    <property type="molecule type" value="Genomic_DNA"/>
</dbReference>
<comment type="caution">
    <text evidence="6">The sequence shown here is derived from an EMBL/GenBank/DDBJ whole genome shotgun (WGS) entry which is preliminary data.</text>
</comment>
<keyword evidence="1" id="KW-0540">Nuclease</keyword>